<evidence type="ECO:0000313" key="2">
    <source>
        <dbReference type="EMBL" id="QJA52214.1"/>
    </source>
</evidence>
<evidence type="ECO:0000313" key="3">
    <source>
        <dbReference type="EMBL" id="QJA61135.1"/>
    </source>
</evidence>
<feature type="domain" description="N-acetyltransferase" evidence="1">
    <location>
        <begin position="21"/>
        <end position="155"/>
    </location>
</feature>
<evidence type="ECO:0000313" key="4">
    <source>
        <dbReference type="EMBL" id="QJA74896.1"/>
    </source>
</evidence>
<gene>
    <name evidence="4" type="ORF">MM415A01903_0009</name>
    <name evidence="3" type="ORF">MM415B00998_0021</name>
    <name evidence="2" type="ORF">TM448A02530_0004</name>
</gene>
<dbReference type="Pfam" id="PF00583">
    <property type="entry name" value="Acetyltransf_1"/>
    <property type="match status" value="1"/>
</dbReference>
<dbReference type="EMBL" id="MT144322">
    <property type="protein sequence ID" value="QJA52214.1"/>
    <property type="molecule type" value="Genomic_DNA"/>
</dbReference>
<dbReference type="EMBL" id="MT142127">
    <property type="protein sequence ID" value="QJA74896.1"/>
    <property type="molecule type" value="Genomic_DNA"/>
</dbReference>
<protein>
    <recommendedName>
        <fullName evidence="1">N-acetyltransferase domain-containing protein</fullName>
    </recommendedName>
</protein>
<accession>A0A6H1ZXC4</accession>
<dbReference type="InterPro" id="IPR016181">
    <property type="entry name" value="Acyl_CoA_acyltransferase"/>
</dbReference>
<name>A0A6H1ZXC4_9ZZZZ</name>
<dbReference type="InterPro" id="IPR000182">
    <property type="entry name" value="GNAT_dom"/>
</dbReference>
<dbReference type="Gene3D" id="3.40.630.30">
    <property type="match status" value="1"/>
</dbReference>
<sequence>MVKGNGVKEKGLVKTGLGQSLVFQTIDVRVIPEVMDMIRKSKVDNVDLGAMESFIYRNIANPETKLWIAFDGNKINGFILAYLVSPYSKPEVFIAWAYADPKVKDAMPMLLETTEKWAKALRITRVSTIVRKNVDAYERKYGFTLDSYNMYKEVK</sequence>
<dbReference type="PROSITE" id="PS51186">
    <property type="entry name" value="GNAT"/>
    <property type="match status" value="1"/>
</dbReference>
<dbReference type="AlphaFoldDB" id="A0A6H1ZXC4"/>
<evidence type="ECO:0000259" key="1">
    <source>
        <dbReference type="PROSITE" id="PS51186"/>
    </source>
</evidence>
<organism evidence="2">
    <name type="scientific">viral metagenome</name>
    <dbReference type="NCBI Taxonomy" id="1070528"/>
    <lineage>
        <taxon>unclassified sequences</taxon>
        <taxon>metagenomes</taxon>
        <taxon>organismal metagenomes</taxon>
    </lineage>
</organism>
<dbReference type="EMBL" id="MT141431">
    <property type="protein sequence ID" value="QJA61135.1"/>
    <property type="molecule type" value="Genomic_DNA"/>
</dbReference>
<reference evidence="2" key="1">
    <citation type="submission" date="2020-03" db="EMBL/GenBank/DDBJ databases">
        <title>The deep terrestrial virosphere.</title>
        <authorList>
            <person name="Holmfeldt K."/>
            <person name="Nilsson E."/>
            <person name="Simone D."/>
            <person name="Lopez-Fernandez M."/>
            <person name="Wu X."/>
            <person name="de Brujin I."/>
            <person name="Lundin D."/>
            <person name="Andersson A."/>
            <person name="Bertilsson S."/>
            <person name="Dopson M."/>
        </authorList>
    </citation>
    <scope>NUCLEOTIDE SEQUENCE</scope>
    <source>
        <strain evidence="4">MM415A01903</strain>
        <strain evidence="3">MM415B00998</strain>
        <strain evidence="2">TM448A02530</strain>
    </source>
</reference>
<dbReference type="GO" id="GO:0016747">
    <property type="term" value="F:acyltransferase activity, transferring groups other than amino-acyl groups"/>
    <property type="evidence" value="ECO:0007669"/>
    <property type="project" value="InterPro"/>
</dbReference>
<proteinExistence type="predicted"/>
<dbReference type="SUPFAM" id="SSF55729">
    <property type="entry name" value="Acyl-CoA N-acyltransferases (Nat)"/>
    <property type="match status" value="1"/>
</dbReference>